<dbReference type="EMBL" id="JAPTMU010000008">
    <property type="protein sequence ID" value="KAJ4939933.1"/>
    <property type="molecule type" value="Genomic_DNA"/>
</dbReference>
<reference evidence="2" key="1">
    <citation type="submission" date="2022-11" db="EMBL/GenBank/DDBJ databases">
        <title>Chromosome-level genome of Pogonophryne albipinna.</title>
        <authorList>
            <person name="Jo E."/>
        </authorList>
    </citation>
    <scope>NUCLEOTIDE SEQUENCE</scope>
    <source>
        <strain evidence="2">SGF0006</strain>
        <tissue evidence="2">Muscle</tissue>
    </source>
</reference>
<protein>
    <submittedName>
        <fullName evidence="2">Uncharacterized protein</fullName>
    </submittedName>
</protein>
<organism evidence="2 3">
    <name type="scientific">Pogonophryne albipinna</name>
    <dbReference type="NCBI Taxonomy" id="1090488"/>
    <lineage>
        <taxon>Eukaryota</taxon>
        <taxon>Metazoa</taxon>
        <taxon>Chordata</taxon>
        <taxon>Craniata</taxon>
        <taxon>Vertebrata</taxon>
        <taxon>Euteleostomi</taxon>
        <taxon>Actinopterygii</taxon>
        <taxon>Neopterygii</taxon>
        <taxon>Teleostei</taxon>
        <taxon>Neoteleostei</taxon>
        <taxon>Acanthomorphata</taxon>
        <taxon>Eupercaria</taxon>
        <taxon>Perciformes</taxon>
        <taxon>Notothenioidei</taxon>
        <taxon>Pogonophryne</taxon>
    </lineage>
</organism>
<dbReference type="Proteomes" id="UP001219934">
    <property type="component" value="Unassembled WGS sequence"/>
</dbReference>
<proteinExistence type="predicted"/>
<accession>A0AAD6BAQ5</accession>
<evidence type="ECO:0000313" key="2">
    <source>
        <dbReference type="EMBL" id="KAJ4939933.1"/>
    </source>
</evidence>
<evidence type="ECO:0000313" key="3">
    <source>
        <dbReference type="Proteomes" id="UP001219934"/>
    </source>
</evidence>
<evidence type="ECO:0000256" key="1">
    <source>
        <dbReference type="SAM" id="MobiDB-lite"/>
    </source>
</evidence>
<feature type="compositionally biased region" description="Basic and acidic residues" evidence="1">
    <location>
        <begin position="56"/>
        <end position="76"/>
    </location>
</feature>
<feature type="region of interest" description="Disordered" evidence="1">
    <location>
        <begin position="35"/>
        <end position="98"/>
    </location>
</feature>
<sequence length="98" mass="10611">MLLRCMDVDAAALPHYRESRVHRLVSHARSDHVSNITVSKETNPHLFGGAAGGTESEPRDLSNSGRTEESGSRDFSRSAAMDMITAEGERKKGWVGAG</sequence>
<gene>
    <name evidence="2" type="ORF">JOQ06_029369</name>
</gene>
<keyword evidence="3" id="KW-1185">Reference proteome</keyword>
<name>A0AAD6BAQ5_9TELE</name>
<dbReference type="AlphaFoldDB" id="A0AAD6BAQ5"/>
<comment type="caution">
    <text evidence="2">The sequence shown here is derived from an EMBL/GenBank/DDBJ whole genome shotgun (WGS) entry which is preliminary data.</text>
</comment>